<dbReference type="AlphaFoldDB" id="A0AA96ETW9"/>
<protein>
    <submittedName>
        <fullName evidence="2">YcxB family protein</fullName>
    </submittedName>
</protein>
<accession>A0AA96ETW9</accession>
<feature type="domain" description="YcxB-like C-terminal" evidence="1">
    <location>
        <begin position="3"/>
        <end position="31"/>
    </location>
</feature>
<proteinExistence type="predicted"/>
<dbReference type="Pfam" id="PF14317">
    <property type="entry name" value="YcxB"/>
    <property type="match status" value="1"/>
</dbReference>
<organism evidence="2">
    <name type="scientific">Flavobacterium capsici</name>
    <dbReference type="NCBI Taxonomy" id="3075618"/>
    <lineage>
        <taxon>Bacteria</taxon>
        <taxon>Pseudomonadati</taxon>
        <taxon>Bacteroidota</taxon>
        <taxon>Flavobacteriia</taxon>
        <taxon>Flavobacteriales</taxon>
        <taxon>Flavobacteriaceae</taxon>
        <taxon>Flavobacterium</taxon>
    </lineage>
</organism>
<name>A0AA96ETW9_9FLAO</name>
<evidence type="ECO:0000313" key="2">
    <source>
        <dbReference type="EMBL" id="WNM18171.1"/>
    </source>
</evidence>
<dbReference type="EMBL" id="CP134878">
    <property type="protein sequence ID" value="WNM18171.1"/>
    <property type="molecule type" value="Genomic_DNA"/>
</dbReference>
<evidence type="ECO:0000259" key="1">
    <source>
        <dbReference type="Pfam" id="PF14317"/>
    </source>
</evidence>
<reference evidence="2" key="1">
    <citation type="submission" date="2023-09" db="EMBL/GenBank/DDBJ databases">
        <title>Flavobacterium sp. a novel bacteria isolate from Pepper rhizosphere.</title>
        <authorList>
            <person name="Peng Y."/>
            <person name="Lee J."/>
        </authorList>
    </citation>
    <scope>NUCLEOTIDE SEQUENCE</scope>
    <source>
        <strain evidence="2">PMR2A8</strain>
    </source>
</reference>
<sequence length="61" mass="7262">MSIIEEIIEIKDYIYLKIKTGGYFILPKSKIENVTEVQINLASLAEKLKINYTKELEWKWK</sequence>
<dbReference type="RefSeq" id="WP_313321874.1">
    <property type="nucleotide sequence ID" value="NZ_CP134878.1"/>
</dbReference>
<dbReference type="InterPro" id="IPR025588">
    <property type="entry name" value="YcxB-like_C"/>
</dbReference>
<gene>
    <name evidence="2" type="ORF">RN608_09110</name>
</gene>